<evidence type="ECO:0000313" key="11">
    <source>
        <dbReference type="Proteomes" id="UP001355207"/>
    </source>
</evidence>
<dbReference type="GO" id="GO:0006357">
    <property type="term" value="P:regulation of transcription by RNA polymerase II"/>
    <property type="evidence" value="ECO:0007669"/>
    <property type="project" value="InterPro"/>
</dbReference>
<dbReference type="InterPro" id="IPR007018">
    <property type="entry name" value="Mediator_Med6"/>
</dbReference>
<accession>A0AAX4JWF8</accession>
<comment type="subunit">
    <text evidence="8">Component of the Mediator complex.</text>
</comment>
<dbReference type="GO" id="GO:0016592">
    <property type="term" value="C:mediator complex"/>
    <property type="evidence" value="ECO:0007669"/>
    <property type="project" value="InterPro"/>
</dbReference>
<keyword evidence="11" id="KW-1185">Reference proteome</keyword>
<comment type="function">
    <text evidence="8">Component of the Mediator complex, a coactivator involved in the regulated transcription of nearly all RNA polymerase II-dependent genes. Mediator functions as a bridge to convey information from gene-specific regulatory proteins to the basal RNA polymerase II transcription machinery. Mediator is recruited to promoters by direct interactions with regulatory proteins and serves as a scaffold for the assembly of a functional preinitiation complex with RNA polymerase II and the general transcription factors.</text>
</comment>
<dbReference type="Pfam" id="PF04934">
    <property type="entry name" value="Med6"/>
    <property type="match status" value="1"/>
</dbReference>
<feature type="compositionally biased region" description="Polar residues" evidence="9">
    <location>
        <begin position="150"/>
        <end position="166"/>
    </location>
</feature>
<evidence type="ECO:0000256" key="1">
    <source>
        <dbReference type="ARBA" id="ARBA00004123"/>
    </source>
</evidence>
<proteinExistence type="inferred from homology"/>
<dbReference type="AlphaFoldDB" id="A0AAX4JWF8"/>
<evidence type="ECO:0000256" key="3">
    <source>
        <dbReference type="ARBA" id="ARBA00020634"/>
    </source>
</evidence>
<organism evidence="10 11">
    <name type="scientific">Kwoniella dendrophila CBS 6074</name>
    <dbReference type="NCBI Taxonomy" id="1295534"/>
    <lineage>
        <taxon>Eukaryota</taxon>
        <taxon>Fungi</taxon>
        <taxon>Dikarya</taxon>
        <taxon>Basidiomycota</taxon>
        <taxon>Agaricomycotina</taxon>
        <taxon>Tremellomycetes</taxon>
        <taxon>Tremellales</taxon>
        <taxon>Cryptococcaceae</taxon>
        <taxon>Kwoniella</taxon>
    </lineage>
</organism>
<feature type="region of interest" description="Disordered" evidence="9">
    <location>
        <begin position="150"/>
        <end position="208"/>
    </location>
</feature>
<comment type="subcellular location">
    <subcellularLocation>
        <location evidence="1 8">Nucleus</location>
    </subcellularLocation>
</comment>
<dbReference type="InterPro" id="IPR038566">
    <property type="entry name" value="Mediator_Med6_sf"/>
</dbReference>
<dbReference type="Proteomes" id="UP001355207">
    <property type="component" value="Chromosome 5"/>
</dbReference>
<keyword evidence="4 8" id="KW-0805">Transcription regulation</keyword>
<evidence type="ECO:0000313" key="10">
    <source>
        <dbReference type="EMBL" id="WWC89224.1"/>
    </source>
</evidence>
<reference evidence="10 11" key="1">
    <citation type="submission" date="2024-01" db="EMBL/GenBank/DDBJ databases">
        <title>Comparative genomics of Cryptococcus and Kwoniella reveals pathogenesis evolution and contrasting modes of karyotype evolution via chromosome fusion or intercentromeric recombination.</title>
        <authorList>
            <person name="Coelho M.A."/>
            <person name="David-Palma M."/>
            <person name="Shea T."/>
            <person name="Bowers K."/>
            <person name="McGinley-Smith S."/>
            <person name="Mohammad A.W."/>
            <person name="Gnirke A."/>
            <person name="Yurkov A.M."/>
            <person name="Nowrousian M."/>
            <person name="Sun S."/>
            <person name="Cuomo C.A."/>
            <person name="Heitman J."/>
        </authorList>
    </citation>
    <scope>NUCLEOTIDE SEQUENCE [LARGE SCALE GENOMIC DNA]</scope>
    <source>
        <strain evidence="10 11">CBS 6074</strain>
    </source>
</reference>
<evidence type="ECO:0000256" key="6">
    <source>
        <dbReference type="ARBA" id="ARBA00023242"/>
    </source>
</evidence>
<evidence type="ECO:0000256" key="8">
    <source>
        <dbReference type="RuleBase" id="RU364143"/>
    </source>
</evidence>
<feature type="compositionally biased region" description="Basic and acidic residues" evidence="9">
    <location>
        <begin position="175"/>
        <end position="186"/>
    </location>
</feature>
<feature type="compositionally biased region" description="Basic and acidic residues" evidence="9">
    <location>
        <begin position="197"/>
        <end position="207"/>
    </location>
</feature>
<name>A0AAX4JWF8_9TREE</name>
<evidence type="ECO:0000256" key="2">
    <source>
        <dbReference type="ARBA" id="ARBA00007526"/>
    </source>
</evidence>
<sequence>MTNPGEEIDQDLSHIHWSWPEAIAANPARSLATADLAMDYFAYSPFWDTKSNNNVLRTQRRVENPTYGHAEEKIELNAFKSGFEYIISHSQPPDLFVVQKREVDPSGKRDRVTGSWFILQERIYQSPTVYDVVSARLRNASHLISKTLNSLSENHPSSNPRTTTIWGSLPPEAEVEPKPKDDDKINEGINEDELEEGPNKDKKEDQKPAQSFDWHLYHSLQSTRSALSSINELSKTPIQNSSNSSVNELREIESQLNNQFGFVPQQQQNNNRPGISVNAALGSGSGSIRSNSIKGGFTPNLPISGMSPSTSSLMGNLGLTPNLGNVNTASPRNVNIMGLSPASLPGIGIGRSGSTVGANSPANLLQ</sequence>
<evidence type="ECO:0000256" key="4">
    <source>
        <dbReference type="ARBA" id="ARBA00023015"/>
    </source>
</evidence>
<dbReference type="GO" id="GO:0003712">
    <property type="term" value="F:transcription coregulator activity"/>
    <property type="evidence" value="ECO:0007669"/>
    <property type="project" value="InterPro"/>
</dbReference>
<evidence type="ECO:0000256" key="9">
    <source>
        <dbReference type="SAM" id="MobiDB-lite"/>
    </source>
</evidence>
<keyword evidence="8" id="KW-0010">Activator</keyword>
<keyword evidence="6 8" id="KW-0539">Nucleus</keyword>
<comment type="similarity">
    <text evidence="2 8">Belongs to the Mediator complex subunit 6 family.</text>
</comment>
<protein>
    <recommendedName>
        <fullName evidence="3 8">Mediator of RNA polymerase II transcription subunit 6</fullName>
    </recommendedName>
    <alternativeName>
        <fullName evidence="7 8">Mediator complex subunit 6</fullName>
    </alternativeName>
</protein>
<evidence type="ECO:0000256" key="5">
    <source>
        <dbReference type="ARBA" id="ARBA00023163"/>
    </source>
</evidence>
<evidence type="ECO:0000256" key="7">
    <source>
        <dbReference type="ARBA" id="ARBA00031259"/>
    </source>
</evidence>
<dbReference type="EMBL" id="CP144102">
    <property type="protein sequence ID" value="WWC89224.1"/>
    <property type="molecule type" value="Genomic_DNA"/>
</dbReference>
<gene>
    <name evidence="8" type="primary">MED6</name>
    <name evidence="10" type="ORF">L201_004142</name>
</gene>
<dbReference type="PANTHER" id="PTHR13104">
    <property type="entry name" value="MED-6-RELATED"/>
    <property type="match status" value="1"/>
</dbReference>
<keyword evidence="5 8" id="KW-0804">Transcription</keyword>
<dbReference type="Gene3D" id="3.10.450.580">
    <property type="entry name" value="Mediator complex, subunit Med6"/>
    <property type="match status" value="1"/>
</dbReference>